<comment type="subcellular location">
    <subcellularLocation>
        <location evidence="1">Cytoplasm</location>
    </subcellularLocation>
</comment>
<dbReference type="InterPro" id="IPR039420">
    <property type="entry name" value="WalR-like"/>
</dbReference>
<sequence length="241" mass="26621">MPQNVLLAEDDRAIRHALERALTLEGYRVTAVADGVEALAQAHRTPPDVLVLDVMMPGIDGLQVCRVLRAEGDRTPILMLTALVETADRIAGLDAGADDYVVKPFDVEEVFARLRALLRRTGNGAFDEDAPTPAPREPRTSGAQVSAAGLRMDIQARRAWRGQRELELTRTEFELLELLVRNAGIVLDHSTIYDRIWGYDFGPGSKNLAVYVGYLRRKLDEPGAPALIHTVRGVGYVLRED</sequence>
<evidence type="ECO:0000256" key="5">
    <source>
        <dbReference type="ARBA" id="ARBA00023125"/>
    </source>
</evidence>
<keyword evidence="4" id="KW-0805">Transcription regulation</keyword>
<dbReference type="SMART" id="SM00862">
    <property type="entry name" value="Trans_reg_C"/>
    <property type="match status" value="1"/>
</dbReference>
<evidence type="ECO:0000256" key="1">
    <source>
        <dbReference type="ARBA" id="ARBA00004496"/>
    </source>
</evidence>
<evidence type="ECO:0000313" key="12">
    <source>
        <dbReference type="EMBL" id="KAB1986978.1"/>
    </source>
</evidence>
<dbReference type="InterPro" id="IPR001789">
    <property type="entry name" value="Sig_transdc_resp-reg_receiver"/>
</dbReference>
<reference evidence="12 13" key="1">
    <citation type="submission" date="2019-09" db="EMBL/GenBank/DDBJ databases">
        <title>Isolation and identification of active actinomycetes.</title>
        <authorList>
            <person name="Yu Z."/>
            <person name="Han C."/>
            <person name="Yu B."/>
        </authorList>
    </citation>
    <scope>NUCLEOTIDE SEQUENCE [LARGE SCALE GENOMIC DNA]</scope>
    <source>
        <strain evidence="12 13">NEAU-H2</strain>
    </source>
</reference>
<dbReference type="Gene3D" id="3.40.50.2300">
    <property type="match status" value="1"/>
</dbReference>
<evidence type="ECO:0000256" key="7">
    <source>
        <dbReference type="PROSITE-ProRule" id="PRU00169"/>
    </source>
</evidence>
<name>A0A7J5DGB3_9ACTN</name>
<feature type="region of interest" description="Disordered" evidence="9">
    <location>
        <begin position="125"/>
        <end position="146"/>
    </location>
</feature>
<keyword evidence="5 8" id="KW-0238">DNA-binding</keyword>
<feature type="DNA-binding region" description="OmpR/PhoB-type" evidence="8">
    <location>
        <begin position="142"/>
        <end position="240"/>
    </location>
</feature>
<dbReference type="Pfam" id="PF00072">
    <property type="entry name" value="Response_reg"/>
    <property type="match status" value="1"/>
</dbReference>
<evidence type="ECO:0000259" key="10">
    <source>
        <dbReference type="PROSITE" id="PS50110"/>
    </source>
</evidence>
<keyword evidence="3" id="KW-0902">Two-component regulatory system</keyword>
<dbReference type="GO" id="GO:0032993">
    <property type="term" value="C:protein-DNA complex"/>
    <property type="evidence" value="ECO:0007669"/>
    <property type="project" value="TreeGrafter"/>
</dbReference>
<evidence type="ECO:0000313" key="13">
    <source>
        <dbReference type="Proteomes" id="UP000442990"/>
    </source>
</evidence>
<dbReference type="RefSeq" id="WP_151470743.1">
    <property type="nucleotide sequence ID" value="NZ_WBKG01000016.1"/>
</dbReference>
<evidence type="ECO:0000256" key="9">
    <source>
        <dbReference type="SAM" id="MobiDB-lite"/>
    </source>
</evidence>
<dbReference type="Proteomes" id="UP000442990">
    <property type="component" value="Unassembled WGS sequence"/>
</dbReference>
<protein>
    <submittedName>
        <fullName evidence="12">Response regulator transcription factor</fullName>
    </submittedName>
</protein>
<dbReference type="SUPFAM" id="SSF52172">
    <property type="entry name" value="CheY-like"/>
    <property type="match status" value="1"/>
</dbReference>
<evidence type="ECO:0000256" key="6">
    <source>
        <dbReference type="ARBA" id="ARBA00023163"/>
    </source>
</evidence>
<dbReference type="CDD" id="cd17627">
    <property type="entry name" value="REC_OmpR_PrrA-like"/>
    <property type="match status" value="1"/>
</dbReference>
<dbReference type="PROSITE" id="PS51755">
    <property type="entry name" value="OMPR_PHOB"/>
    <property type="match status" value="1"/>
</dbReference>
<proteinExistence type="predicted"/>
<dbReference type="FunFam" id="3.40.50.2300:FF:000001">
    <property type="entry name" value="DNA-binding response regulator PhoB"/>
    <property type="match status" value="1"/>
</dbReference>
<accession>A0A7J5DGB3</accession>
<comment type="caution">
    <text evidence="12">The sequence shown here is derived from an EMBL/GenBank/DDBJ whole genome shotgun (WGS) entry which is preliminary data.</text>
</comment>
<dbReference type="GO" id="GO:0005829">
    <property type="term" value="C:cytosol"/>
    <property type="evidence" value="ECO:0007669"/>
    <property type="project" value="TreeGrafter"/>
</dbReference>
<keyword evidence="13" id="KW-1185">Reference proteome</keyword>
<evidence type="ECO:0000256" key="2">
    <source>
        <dbReference type="ARBA" id="ARBA00022553"/>
    </source>
</evidence>
<dbReference type="SMART" id="SM00448">
    <property type="entry name" value="REC"/>
    <property type="match status" value="1"/>
</dbReference>
<dbReference type="InterPro" id="IPR016032">
    <property type="entry name" value="Sig_transdc_resp-reg_C-effctor"/>
</dbReference>
<dbReference type="Pfam" id="PF00486">
    <property type="entry name" value="Trans_reg_C"/>
    <property type="match status" value="1"/>
</dbReference>
<dbReference type="PROSITE" id="PS50110">
    <property type="entry name" value="RESPONSE_REGULATORY"/>
    <property type="match status" value="1"/>
</dbReference>
<gene>
    <name evidence="12" type="ORF">F8144_20180</name>
</gene>
<evidence type="ECO:0000259" key="11">
    <source>
        <dbReference type="PROSITE" id="PS51755"/>
    </source>
</evidence>
<dbReference type="InterPro" id="IPR001867">
    <property type="entry name" value="OmpR/PhoB-type_DNA-bd"/>
</dbReference>
<dbReference type="PANTHER" id="PTHR48111:SF22">
    <property type="entry name" value="REGULATOR OF RPOS"/>
    <property type="match status" value="1"/>
</dbReference>
<dbReference type="AlphaFoldDB" id="A0A7J5DGB3"/>
<dbReference type="GO" id="GO:0006355">
    <property type="term" value="P:regulation of DNA-templated transcription"/>
    <property type="evidence" value="ECO:0007669"/>
    <property type="project" value="InterPro"/>
</dbReference>
<dbReference type="EMBL" id="WBKG01000016">
    <property type="protein sequence ID" value="KAB1986978.1"/>
    <property type="molecule type" value="Genomic_DNA"/>
</dbReference>
<evidence type="ECO:0000256" key="8">
    <source>
        <dbReference type="PROSITE-ProRule" id="PRU01091"/>
    </source>
</evidence>
<dbReference type="GO" id="GO:0000156">
    <property type="term" value="F:phosphorelay response regulator activity"/>
    <property type="evidence" value="ECO:0007669"/>
    <property type="project" value="TreeGrafter"/>
</dbReference>
<keyword evidence="6" id="KW-0804">Transcription</keyword>
<dbReference type="Gene3D" id="6.10.250.690">
    <property type="match status" value="1"/>
</dbReference>
<dbReference type="CDD" id="cd00383">
    <property type="entry name" value="trans_reg_C"/>
    <property type="match status" value="1"/>
</dbReference>
<keyword evidence="2 7" id="KW-0597">Phosphoprotein</keyword>
<dbReference type="PANTHER" id="PTHR48111">
    <property type="entry name" value="REGULATOR OF RPOS"/>
    <property type="match status" value="1"/>
</dbReference>
<dbReference type="InterPro" id="IPR011006">
    <property type="entry name" value="CheY-like_superfamily"/>
</dbReference>
<dbReference type="GO" id="GO:0000976">
    <property type="term" value="F:transcription cis-regulatory region binding"/>
    <property type="evidence" value="ECO:0007669"/>
    <property type="project" value="TreeGrafter"/>
</dbReference>
<feature type="domain" description="OmpR/PhoB-type" evidence="11">
    <location>
        <begin position="142"/>
        <end position="240"/>
    </location>
</feature>
<evidence type="ECO:0000256" key="3">
    <source>
        <dbReference type="ARBA" id="ARBA00023012"/>
    </source>
</evidence>
<feature type="modified residue" description="4-aspartylphosphate" evidence="7">
    <location>
        <position position="53"/>
    </location>
</feature>
<feature type="domain" description="Response regulatory" evidence="10">
    <location>
        <begin position="4"/>
        <end position="118"/>
    </location>
</feature>
<evidence type="ECO:0000256" key="4">
    <source>
        <dbReference type="ARBA" id="ARBA00023015"/>
    </source>
</evidence>
<dbReference type="SUPFAM" id="SSF46894">
    <property type="entry name" value="C-terminal effector domain of the bipartite response regulators"/>
    <property type="match status" value="1"/>
</dbReference>
<dbReference type="InterPro" id="IPR036388">
    <property type="entry name" value="WH-like_DNA-bd_sf"/>
</dbReference>
<organism evidence="12 13">
    <name type="scientific">Streptomyces triticiradicis</name>
    <dbReference type="NCBI Taxonomy" id="2651189"/>
    <lineage>
        <taxon>Bacteria</taxon>
        <taxon>Bacillati</taxon>
        <taxon>Actinomycetota</taxon>
        <taxon>Actinomycetes</taxon>
        <taxon>Kitasatosporales</taxon>
        <taxon>Streptomycetaceae</taxon>
        <taxon>Streptomyces</taxon>
    </lineage>
</organism>
<dbReference type="Gene3D" id="1.10.10.10">
    <property type="entry name" value="Winged helix-like DNA-binding domain superfamily/Winged helix DNA-binding domain"/>
    <property type="match status" value="1"/>
</dbReference>
<dbReference type="FunFam" id="1.10.10.10:FF:000005">
    <property type="entry name" value="Two-component system response regulator"/>
    <property type="match status" value="1"/>
</dbReference>